<feature type="compositionally biased region" description="Polar residues" evidence="1">
    <location>
        <begin position="42"/>
        <end position="53"/>
    </location>
</feature>
<feature type="compositionally biased region" description="Polar residues" evidence="1">
    <location>
        <begin position="22"/>
        <end position="33"/>
    </location>
</feature>
<feature type="compositionally biased region" description="Basic and acidic residues" evidence="1">
    <location>
        <begin position="105"/>
        <end position="118"/>
    </location>
</feature>
<accession>A0A2G9UCI0</accession>
<organism evidence="2 3">
    <name type="scientific">Teladorsagia circumcincta</name>
    <name type="common">Brown stomach worm</name>
    <name type="synonym">Ostertagia circumcincta</name>
    <dbReference type="NCBI Taxonomy" id="45464"/>
    <lineage>
        <taxon>Eukaryota</taxon>
        <taxon>Metazoa</taxon>
        <taxon>Ecdysozoa</taxon>
        <taxon>Nematoda</taxon>
        <taxon>Chromadorea</taxon>
        <taxon>Rhabditida</taxon>
        <taxon>Rhabditina</taxon>
        <taxon>Rhabditomorpha</taxon>
        <taxon>Strongyloidea</taxon>
        <taxon>Trichostrongylidae</taxon>
        <taxon>Teladorsagia</taxon>
    </lineage>
</organism>
<dbReference type="OrthoDB" id="5792480at2759"/>
<keyword evidence="3" id="KW-1185">Reference proteome</keyword>
<dbReference type="Proteomes" id="UP000230423">
    <property type="component" value="Unassembled WGS sequence"/>
</dbReference>
<proteinExistence type="predicted"/>
<sequence length="149" mass="16295">MESNSEVTVDMPEESEPITVIEAQQGTQGTNAPTKKPLPTIVITQDDNNSRGTGIQIEEHPVNKGATTTSQIPPLIKPRPVIRSQSESDLEAALKCREQQAKLHDDSLLGIPHSERVVSAKRPTPESQTGSVSLDKYGANQWWAHPLRV</sequence>
<dbReference type="AlphaFoldDB" id="A0A2G9UCI0"/>
<name>A0A2G9UCI0_TELCI</name>
<feature type="region of interest" description="Disordered" evidence="1">
    <location>
        <begin position="105"/>
        <end position="134"/>
    </location>
</feature>
<reference evidence="2 3" key="1">
    <citation type="submission" date="2015-09" db="EMBL/GenBank/DDBJ databases">
        <title>Draft genome of the parasitic nematode Teladorsagia circumcincta isolate WARC Sus (inbred).</title>
        <authorList>
            <person name="Mitreva M."/>
        </authorList>
    </citation>
    <scope>NUCLEOTIDE SEQUENCE [LARGE SCALE GENOMIC DNA]</scope>
    <source>
        <strain evidence="2 3">S</strain>
    </source>
</reference>
<evidence type="ECO:0000256" key="1">
    <source>
        <dbReference type="SAM" id="MobiDB-lite"/>
    </source>
</evidence>
<evidence type="ECO:0000313" key="2">
    <source>
        <dbReference type="EMBL" id="PIO67944.1"/>
    </source>
</evidence>
<dbReference type="EMBL" id="KZ347331">
    <property type="protein sequence ID" value="PIO67944.1"/>
    <property type="molecule type" value="Genomic_DNA"/>
</dbReference>
<gene>
    <name evidence="2" type="ORF">TELCIR_10286</name>
</gene>
<evidence type="ECO:0000313" key="3">
    <source>
        <dbReference type="Proteomes" id="UP000230423"/>
    </source>
</evidence>
<feature type="region of interest" description="Disordered" evidence="1">
    <location>
        <begin position="22"/>
        <end position="75"/>
    </location>
</feature>
<protein>
    <submittedName>
        <fullName evidence="2">Uncharacterized protein</fullName>
    </submittedName>
</protein>